<keyword evidence="4 7" id="KW-0812">Transmembrane</keyword>
<evidence type="ECO:0000256" key="4">
    <source>
        <dbReference type="ARBA" id="ARBA00022692"/>
    </source>
</evidence>
<dbReference type="EMBL" id="FMYF01000006">
    <property type="protein sequence ID" value="SDB89350.1"/>
    <property type="molecule type" value="Genomic_DNA"/>
</dbReference>
<evidence type="ECO:0000256" key="2">
    <source>
        <dbReference type="ARBA" id="ARBA00011006"/>
    </source>
</evidence>
<dbReference type="PANTHER" id="PTHR33884">
    <property type="entry name" value="UPF0410 PROTEIN YMGE"/>
    <property type="match status" value="1"/>
</dbReference>
<comment type="subcellular location">
    <subcellularLocation>
        <location evidence="1">Cell membrane</location>
        <topology evidence="1">Multi-pass membrane protein</topology>
    </subcellularLocation>
</comment>
<dbReference type="AlphaFoldDB" id="A0A1G6H4Y1"/>
<comment type="similarity">
    <text evidence="2">Belongs to the UPF0410 family.</text>
</comment>
<dbReference type="RefSeq" id="WP_092610875.1">
    <property type="nucleotide sequence ID" value="NZ_FMYF01000006.1"/>
</dbReference>
<keyword evidence="6 7" id="KW-0472">Membrane</keyword>
<keyword evidence="3" id="KW-1003">Cell membrane</keyword>
<evidence type="ECO:0000256" key="7">
    <source>
        <dbReference type="SAM" id="Phobius"/>
    </source>
</evidence>
<evidence type="ECO:0000256" key="6">
    <source>
        <dbReference type="ARBA" id="ARBA00023136"/>
    </source>
</evidence>
<dbReference type="Proteomes" id="UP000199086">
    <property type="component" value="Unassembled WGS sequence"/>
</dbReference>
<reference evidence="8 9" key="1">
    <citation type="submission" date="2016-06" db="EMBL/GenBank/DDBJ databases">
        <authorList>
            <person name="Olsen C.W."/>
            <person name="Carey S."/>
            <person name="Hinshaw L."/>
            <person name="Karasin A.I."/>
        </authorList>
    </citation>
    <scope>NUCLEOTIDE SEQUENCE [LARGE SCALE GENOMIC DNA]</scope>
    <source>
        <strain evidence="8 9">LZ-22</strain>
    </source>
</reference>
<evidence type="ECO:0000256" key="5">
    <source>
        <dbReference type="ARBA" id="ARBA00022989"/>
    </source>
</evidence>
<gene>
    <name evidence="8" type="ORF">GA0111570_106225</name>
</gene>
<dbReference type="PANTHER" id="PTHR33884:SF3">
    <property type="entry name" value="UPF0410 PROTEIN YMGE"/>
    <property type="match status" value="1"/>
</dbReference>
<evidence type="ECO:0000313" key="9">
    <source>
        <dbReference type="Proteomes" id="UP000199086"/>
    </source>
</evidence>
<name>A0A1G6H4Y1_9ACTN</name>
<sequence length="97" mass="10132">MTTALLVPLALNVGWFGLIIIGLIAGAIAKAILPGKDPMGWIISLILGVIGALVGGWIGSLFGVQGSGFFSLWTWILAIVGCIVVLLIYGLITKKRV</sequence>
<evidence type="ECO:0000256" key="3">
    <source>
        <dbReference type="ARBA" id="ARBA00022475"/>
    </source>
</evidence>
<proteinExistence type="inferred from homology"/>
<dbReference type="OrthoDB" id="4568405at2"/>
<keyword evidence="9" id="KW-1185">Reference proteome</keyword>
<dbReference type="GO" id="GO:0005886">
    <property type="term" value="C:plasma membrane"/>
    <property type="evidence" value="ECO:0007669"/>
    <property type="project" value="UniProtKB-SubCell"/>
</dbReference>
<evidence type="ECO:0000256" key="1">
    <source>
        <dbReference type="ARBA" id="ARBA00004651"/>
    </source>
</evidence>
<keyword evidence="5 7" id="KW-1133">Transmembrane helix</keyword>
<organism evidence="8 9">
    <name type="scientific">Raineyella antarctica</name>
    <dbReference type="NCBI Taxonomy" id="1577474"/>
    <lineage>
        <taxon>Bacteria</taxon>
        <taxon>Bacillati</taxon>
        <taxon>Actinomycetota</taxon>
        <taxon>Actinomycetes</taxon>
        <taxon>Propionibacteriales</taxon>
        <taxon>Propionibacteriaceae</taxon>
        <taxon>Raineyella</taxon>
    </lineage>
</organism>
<protein>
    <submittedName>
        <fullName evidence="8">Uncharacterized membrane protein YeaQ/YmgE, transglycosylase-associated protein family</fullName>
    </submittedName>
</protein>
<feature type="transmembrane region" description="Helical" evidence="7">
    <location>
        <begin position="6"/>
        <end position="29"/>
    </location>
</feature>
<dbReference type="Pfam" id="PF04226">
    <property type="entry name" value="Transgly_assoc"/>
    <property type="match status" value="1"/>
</dbReference>
<feature type="transmembrane region" description="Helical" evidence="7">
    <location>
        <begin position="41"/>
        <end position="64"/>
    </location>
</feature>
<dbReference type="InterPro" id="IPR007341">
    <property type="entry name" value="Transgly_assoc"/>
</dbReference>
<evidence type="ECO:0000313" key="8">
    <source>
        <dbReference type="EMBL" id="SDB89350.1"/>
    </source>
</evidence>
<accession>A0A1G6H4Y1</accession>
<dbReference type="STRING" id="1577474.GA0111570_106225"/>
<feature type="transmembrane region" description="Helical" evidence="7">
    <location>
        <begin position="70"/>
        <end position="92"/>
    </location>
</feature>